<accession>A0AA46NWS2</accession>
<dbReference type="Proteomes" id="UP001163947">
    <property type="component" value="Chromosome"/>
</dbReference>
<keyword evidence="1" id="KW-0378">Hydrolase</keyword>
<dbReference type="GO" id="GO:0016787">
    <property type="term" value="F:hydrolase activity"/>
    <property type="evidence" value="ECO:0007669"/>
    <property type="project" value="UniProtKB-KW"/>
</dbReference>
<protein>
    <submittedName>
        <fullName evidence="1">Alpha/beta hydrolase</fullName>
    </submittedName>
</protein>
<dbReference type="Gene3D" id="3.40.50.1820">
    <property type="entry name" value="alpha/beta hydrolase"/>
    <property type="match status" value="1"/>
</dbReference>
<dbReference type="AlphaFoldDB" id="A0AA46NWS2"/>
<name>A0AA46NWS2_9NOCA</name>
<sequence length="198" mass="20950">MSILDTTTVVIVPGLRGHVAEHWQTLLAARLPKVTTVEPLQRDKFGLAARVAALDEAVAGTTGPVLLVAHSAGVMITVAWAQRHDHPVVGALLATPPDLTVALPAGYPTPEQLRDNGWYPTPRTPLRFPSIVAASSNDPLCGFDRAAALARHWGSRLVDAGPVGHLNPAAGYGHWPAAEDLVRELAEAPPPRPVPVRA</sequence>
<dbReference type="SUPFAM" id="SSF53474">
    <property type="entry name" value="alpha/beta-Hydrolases"/>
    <property type="match status" value="1"/>
</dbReference>
<dbReference type="Pfam" id="PF06821">
    <property type="entry name" value="Ser_hydrolase"/>
    <property type="match status" value="1"/>
</dbReference>
<dbReference type="InterPro" id="IPR029058">
    <property type="entry name" value="AB_hydrolase_fold"/>
</dbReference>
<dbReference type="InterPro" id="IPR010662">
    <property type="entry name" value="RBBP9/YdeN"/>
</dbReference>
<gene>
    <name evidence="1" type="ORF">OCS65_06735</name>
</gene>
<evidence type="ECO:0000313" key="2">
    <source>
        <dbReference type="Proteomes" id="UP001163947"/>
    </source>
</evidence>
<dbReference type="RefSeq" id="WP_029545822.1">
    <property type="nucleotide sequence ID" value="NZ_CM002177.1"/>
</dbReference>
<proteinExistence type="predicted"/>
<dbReference type="EMBL" id="CP106982">
    <property type="protein sequence ID" value="UYF95453.1"/>
    <property type="molecule type" value="Genomic_DNA"/>
</dbReference>
<dbReference type="GeneID" id="83620098"/>
<organism evidence="1 2">
    <name type="scientific">Rhodococcus aetherivorans</name>
    <dbReference type="NCBI Taxonomy" id="191292"/>
    <lineage>
        <taxon>Bacteria</taxon>
        <taxon>Bacillati</taxon>
        <taxon>Actinomycetota</taxon>
        <taxon>Actinomycetes</taxon>
        <taxon>Mycobacteriales</taxon>
        <taxon>Nocardiaceae</taxon>
        <taxon>Rhodococcus</taxon>
    </lineage>
</organism>
<evidence type="ECO:0000313" key="1">
    <source>
        <dbReference type="EMBL" id="UYF95453.1"/>
    </source>
</evidence>
<reference evidence="1" key="1">
    <citation type="submission" date="2022-09" db="EMBL/GenBank/DDBJ databases">
        <title>The genome sequence of Rhodococcus aetherivorans N1.</title>
        <authorList>
            <person name="Jiang W."/>
        </authorList>
    </citation>
    <scope>NUCLEOTIDE SEQUENCE</scope>
    <source>
        <strain evidence="1">N1</strain>
    </source>
</reference>